<dbReference type="AlphaFoldDB" id="A0A5B6VLU1"/>
<dbReference type="InterPro" id="IPR036397">
    <property type="entry name" value="RNaseH_sf"/>
</dbReference>
<dbReference type="InterPro" id="IPR056924">
    <property type="entry name" value="SH3_Tf2-1"/>
</dbReference>
<evidence type="ECO:0000313" key="3">
    <source>
        <dbReference type="Proteomes" id="UP000325315"/>
    </source>
</evidence>
<dbReference type="Pfam" id="PF24626">
    <property type="entry name" value="SH3_Tf2-1"/>
    <property type="match status" value="1"/>
</dbReference>
<name>A0A5B6VLU1_9ROSI</name>
<dbReference type="PANTHER" id="PTHR45835:SF99">
    <property type="entry name" value="CHROMO DOMAIN-CONTAINING PROTEIN-RELATED"/>
    <property type="match status" value="1"/>
</dbReference>
<protein>
    <submittedName>
        <fullName evidence="2">DNA/RNA polymerases superfamily protein</fullName>
    </submittedName>
</protein>
<organism evidence="2 3">
    <name type="scientific">Gossypium australe</name>
    <dbReference type="NCBI Taxonomy" id="47621"/>
    <lineage>
        <taxon>Eukaryota</taxon>
        <taxon>Viridiplantae</taxon>
        <taxon>Streptophyta</taxon>
        <taxon>Embryophyta</taxon>
        <taxon>Tracheophyta</taxon>
        <taxon>Spermatophyta</taxon>
        <taxon>Magnoliopsida</taxon>
        <taxon>eudicotyledons</taxon>
        <taxon>Gunneridae</taxon>
        <taxon>Pentapetalae</taxon>
        <taxon>rosids</taxon>
        <taxon>malvids</taxon>
        <taxon>Malvales</taxon>
        <taxon>Malvaceae</taxon>
        <taxon>Malvoideae</taxon>
        <taxon>Gossypium</taxon>
    </lineage>
</organism>
<dbReference type="InterPro" id="IPR012337">
    <property type="entry name" value="RNaseH-like_sf"/>
</dbReference>
<dbReference type="EMBL" id="SMMG02000006">
    <property type="protein sequence ID" value="KAA3470081.1"/>
    <property type="molecule type" value="Genomic_DNA"/>
</dbReference>
<dbReference type="SUPFAM" id="SSF53098">
    <property type="entry name" value="Ribonuclease H-like"/>
    <property type="match status" value="1"/>
</dbReference>
<feature type="domain" description="Tf2-1-like SH3-like" evidence="1">
    <location>
        <begin position="190"/>
        <end position="251"/>
    </location>
</feature>
<dbReference type="Proteomes" id="UP000325315">
    <property type="component" value="Unassembled WGS sequence"/>
</dbReference>
<dbReference type="GO" id="GO:0003676">
    <property type="term" value="F:nucleic acid binding"/>
    <property type="evidence" value="ECO:0007669"/>
    <property type="project" value="InterPro"/>
</dbReference>
<accession>A0A5B6VLU1</accession>
<gene>
    <name evidence="2" type="ORF">EPI10_015819</name>
</gene>
<reference evidence="2" key="1">
    <citation type="submission" date="2019-08" db="EMBL/GenBank/DDBJ databases">
        <authorList>
            <person name="Liu F."/>
        </authorList>
    </citation>
    <scope>NUCLEOTIDE SEQUENCE [LARGE SCALE GENOMIC DNA]</scope>
    <source>
        <strain evidence="2">PA1801</strain>
        <tissue evidence="2">Leaf</tissue>
    </source>
</reference>
<evidence type="ECO:0000259" key="1">
    <source>
        <dbReference type="Pfam" id="PF24626"/>
    </source>
</evidence>
<comment type="caution">
    <text evidence="2">The sequence shown here is derived from an EMBL/GenBank/DDBJ whole genome shotgun (WGS) entry which is preliminary data.</text>
</comment>
<dbReference type="Gene3D" id="3.30.420.10">
    <property type="entry name" value="Ribonuclease H-like superfamily/Ribonuclease H"/>
    <property type="match status" value="1"/>
</dbReference>
<evidence type="ECO:0000313" key="2">
    <source>
        <dbReference type="EMBL" id="KAA3470081.1"/>
    </source>
</evidence>
<dbReference type="PANTHER" id="PTHR45835">
    <property type="entry name" value="YALI0A06105P"/>
    <property type="match status" value="1"/>
</dbReference>
<sequence>MEMVESLWILFRDFHLSPSKKDSIWVIVDRFTKTAHFLLVNTTYSLEILVELYIADIVRLHRIPSSIVSYWDLRFTSVEKGYLSARGYVNELCNSLWINWEKYIPQVEFTYNNSYYASLKMSPFEALYGRRCRMLTCWIELSKRNVMGLDLIHDTEEKAVTIQNHLKTAQDRQKAYTDLKRKETSFEIEDKVFLHEKIIIRFGQKGKLSPRFVRPYEVLDKVSLVVYRLALPRKLSKIHNVFHVSMLQRYRSNPSHVVQIKELDVEANLPYDEEPV</sequence>
<dbReference type="OrthoDB" id="1909122at2759"/>
<keyword evidence="3" id="KW-1185">Reference proteome</keyword>
<proteinExistence type="predicted"/>